<dbReference type="InterPro" id="IPR036890">
    <property type="entry name" value="HATPase_C_sf"/>
</dbReference>
<dbReference type="Pfam" id="PF05227">
    <property type="entry name" value="CHASE3"/>
    <property type="match status" value="1"/>
</dbReference>
<evidence type="ECO:0000256" key="8">
    <source>
        <dbReference type="ARBA" id="ARBA00022840"/>
    </source>
</evidence>
<evidence type="ECO:0000256" key="9">
    <source>
        <dbReference type="ARBA" id="ARBA00022989"/>
    </source>
</evidence>
<evidence type="ECO:0000256" key="11">
    <source>
        <dbReference type="ARBA" id="ARBA00023136"/>
    </source>
</evidence>
<dbReference type="Gene3D" id="3.30.450.20">
    <property type="entry name" value="PAS domain"/>
    <property type="match status" value="1"/>
</dbReference>
<gene>
    <name evidence="21" type="ORF">L0661_01795</name>
</gene>
<evidence type="ECO:0000259" key="16">
    <source>
        <dbReference type="PROSITE" id="PS50109"/>
    </source>
</evidence>
<dbReference type="SUPFAM" id="SSF47384">
    <property type="entry name" value="Homodimeric domain of signal transducing histidine kinase"/>
    <property type="match status" value="1"/>
</dbReference>
<dbReference type="Gene3D" id="1.10.287.130">
    <property type="match status" value="1"/>
</dbReference>
<feature type="coiled-coil region" evidence="14">
    <location>
        <begin position="208"/>
        <end position="235"/>
    </location>
</feature>
<feature type="domain" description="PAS" evidence="18">
    <location>
        <begin position="225"/>
        <end position="267"/>
    </location>
</feature>
<protein>
    <recommendedName>
        <fullName evidence="3">histidine kinase</fullName>
        <ecNumber evidence="3">2.7.13.3</ecNumber>
    </recommendedName>
</protein>
<keyword evidence="9 15" id="KW-1133">Transmembrane helix</keyword>
<dbReference type="PANTHER" id="PTHR45339">
    <property type="entry name" value="HYBRID SIGNAL TRANSDUCTION HISTIDINE KINASE J"/>
    <property type="match status" value="1"/>
</dbReference>
<evidence type="ECO:0000256" key="5">
    <source>
        <dbReference type="ARBA" id="ARBA00022553"/>
    </source>
</evidence>
<feature type="transmembrane region" description="Helical" evidence="15">
    <location>
        <begin position="12"/>
        <end position="32"/>
    </location>
</feature>
<comment type="subcellular location">
    <subcellularLocation>
        <location evidence="2">Cell membrane</location>
        <topology evidence="2">Multi-pass membrane protein</topology>
    </subcellularLocation>
</comment>
<feature type="domain" description="HPt" evidence="20">
    <location>
        <begin position="774"/>
        <end position="868"/>
    </location>
</feature>
<dbReference type="InterPro" id="IPR035965">
    <property type="entry name" value="PAS-like_dom_sf"/>
</dbReference>
<dbReference type="InterPro" id="IPR011006">
    <property type="entry name" value="CheY-like_superfamily"/>
</dbReference>
<dbReference type="InterPro" id="IPR008207">
    <property type="entry name" value="Sig_transdc_His_kin_Hpt_dom"/>
</dbReference>
<dbReference type="GO" id="GO:0005524">
    <property type="term" value="F:ATP binding"/>
    <property type="evidence" value="ECO:0007669"/>
    <property type="project" value="UniProtKB-KW"/>
</dbReference>
<dbReference type="InterPro" id="IPR000700">
    <property type="entry name" value="PAS-assoc_C"/>
</dbReference>
<dbReference type="PROSITE" id="PS50109">
    <property type="entry name" value="HIS_KIN"/>
    <property type="match status" value="1"/>
</dbReference>
<dbReference type="CDD" id="cd16922">
    <property type="entry name" value="HATPase_EvgS-ArcB-TorS-like"/>
    <property type="match status" value="1"/>
</dbReference>
<sequence length="868" mass="97449">MLTSPATKYFRLYYAGIYLGLALIFGSQYFTYRNVKDLSLNNERLNVTIGVLNQTANFGLVTKDFQSNMRGFLITENKDLLADNYNKKVQLVEISDTLFNLVKSNPVQTQRVQELLKISGDIVAYTQNIITIYRTVSADSAFSEIKKGEGIRLNSLLNNQIRQIEQHEHYNLNKRRQLVSTTQKNSEFFIFATSGVGFLLTLFAIFFLNRDKRKQHLLQKELNEKERLLNQYLEAIPDGVMVVNQQKEIVLLNQSGMEILGIKSRKIETLEEEVQQLVLRDPTNYHVQFTAETLPVARGLAGEKLIGNKIDLIKANTIYHLESNVQPVVGIDGEITSAITVFRDITERANYEATLEKARILAEKSVRVKDIFLSNVSHEIRTPLNAITGFTNLLVSELTDPKSLEFLGYIQYANKNLLELINDILDFSKIEAGQVHLEKGSASIRDLIKSISAIMRQRAGEKGISYEAILADNVPEFIETDKLRLTQILLNVCGNAIKFTETGGVKLRVTPVSDLVNGVQTIRFQVEDTGIGIEKDKLASVFNRFVQATESTTRIFGGTGLGLSIVKSLVELFDGKLTLQSEVGKGSVFTIEIPLRIAEHAAPEAEIENVDDISKTVSSLHILAAEDNLLNQKLLSAIFERMKIPLTIVNNGLEAIQSLEKGGFDIVLMDIQMPVMDGYTAIKEIRQSISKTIPIITMTAHAMIGEKEECLSIGANSYISKPFKESELLYTIAHLGNKENNKKTAPAQDQPLTNNTMTNSILNLEYLAEITGGDRELRDELISMFENDSKIQLSAIREASKTRDLEQMRQAIHKFRSSLFSVGLLTTANQYKDYEAKLKQGIWDEEDNRKLLQLEADSTQGLAELKML</sequence>
<feature type="domain" description="Response regulatory" evidence="17">
    <location>
        <begin position="621"/>
        <end position="736"/>
    </location>
</feature>
<dbReference type="CDD" id="cd00130">
    <property type="entry name" value="PAS"/>
    <property type="match status" value="1"/>
</dbReference>
<dbReference type="Pfam" id="PF00989">
    <property type="entry name" value="PAS"/>
    <property type="match status" value="1"/>
</dbReference>
<dbReference type="InterPro" id="IPR004358">
    <property type="entry name" value="Sig_transdc_His_kin-like_C"/>
</dbReference>
<dbReference type="Pfam" id="PF00512">
    <property type="entry name" value="HisKA"/>
    <property type="match status" value="1"/>
</dbReference>
<evidence type="ECO:0000256" key="2">
    <source>
        <dbReference type="ARBA" id="ARBA00004651"/>
    </source>
</evidence>
<dbReference type="SMART" id="SM00387">
    <property type="entry name" value="HATPase_c"/>
    <property type="match status" value="1"/>
</dbReference>
<evidence type="ECO:0000256" key="10">
    <source>
        <dbReference type="ARBA" id="ARBA00023012"/>
    </source>
</evidence>
<dbReference type="Gene3D" id="1.20.120.160">
    <property type="entry name" value="HPT domain"/>
    <property type="match status" value="1"/>
</dbReference>
<feature type="domain" description="Histidine kinase" evidence="16">
    <location>
        <begin position="375"/>
        <end position="597"/>
    </location>
</feature>
<dbReference type="PROSITE" id="PS50894">
    <property type="entry name" value="HPT"/>
    <property type="match status" value="1"/>
</dbReference>
<dbReference type="Gene3D" id="3.40.50.2300">
    <property type="match status" value="1"/>
</dbReference>
<dbReference type="PANTHER" id="PTHR45339:SF1">
    <property type="entry name" value="HYBRID SIGNAL TRANSDUCTION HISTIDINE KINASE J"/>
    <property type="match status" value="1"/>
</dbReference>
<dbReference type="SUPFAM" id="SSF55874">
    <property type="entry name" value="ATPase domain of HSP90 chaperone/DNA topoisomerase II/histidine kinase"/>
    <property type="match status" value="1"/>
</dbReference>
<dbReference type="CDD" id="cd00082">
    <property type="entry name" value="HisKA"/>
    <property type="match status" value="1"/>
</dbReference>
<dbReference type="InterPro" id="IPR000014">
    <property type="entry name" value="PAS"/>
</dbReference>
<dbReference type="RefSeq" id="WP_235176572.1">
    <property type="nucleotide sequence ID" value="NZ_JAKFFV010000002.1"/>
</dbReference>
<evidence type="ECO:0000259" key="18">
    <source>
        <dbReference type="PROSITE" id="PS50112"/>
    </source>
</evidence>
<accession>A0A9X1TZ95</accession>
<evidence type="ECO:0000256" key="4">
    <source>
        <dbReference type="ARBA" id="ARBA00022475"/>
    </source>
</evidence>
<comment type="caution">
    <text evidence="21">The sequence shown here is derived from an EMBL/GenBank/DDBJ whole genome shotgun (WGS) entry which is preliminary data.</text>
</comment>
<dbReference type="SMART" id="SM00448">
    <property type="entry name" value="REC"/>
    <property type="match status" value="1"/>
</dbReference>
<evidence type="ECO:0000256" key="3">
    <source>
        <dbReference type="ARBA" id="ARBA00012438"/>
    </source>
</evidence>
<dbReference type="SUPFAM" id="SSF52172">
    <property type="entry name" value="CheY-like"/>
    <property type="match status" value="1"/>
</dbReference>
<dbReference type="InterPro" id="IPR005467">
    <property type="entry name" value="His_kinase_dom"/>
</dbReference>
<evidence type="ECO:0000259" key="19">
    <source>
        <dbReference type="PROSITE" id="PS50113"/>
    </source>
</evidence>
<name>A0A9X1TZ95_9BACT</name>
<keyword evidence="4" id="KW-1003">Cell membrane</keyword>
<dbReference type="SUPFAM" id="SSF47226">
    <property type="entry name" value="Histidine-containing phosphotransfer domain, HPT domain"/>
    <property type="match status" value="1"/>
</dbReference>
<dbReference type="NCBIfam" id="TIGR00229">
    <property type="entry name" value="sensory_box"/>
    <property type="match status" value="1"/>
</dbReference>
<feature type="modified residue" description="4-aspartylphosphate" evidence="13">
    <location>
        <position position="670"/>
    </location>
</feature>
<evidence type="ECO:0000313" key="22">
    <source>
        <dbReference type="Proteomes" id="UP001139411"/>
    </source>
</evidence>
<evidence type="ECO:0000256" key="1">
    <source>
        <dbReference type="ARBA" id="ARBA00000085"/>
    </source>
</evidence>
<dbReference type="FunFam" id="3.30.565.10:FF:000010">
    <property type="entry name" value="Sensor histidine kinase RcsC"/>
    <property type="match status" value="1"/>
</dbReference>
<evidence type="ECO:0000313" key="21">
    <source>
        <dbReference type="EMBL" id="MCF2497021.1"/>
    </source>
</evidence>
<dbReference type="PROSITE" id="PS50112">
    <property type="entry name" value="PAS"/>
    <property type="match status" value="1"/>
</dbReference>
<dbReference type="CDD" id="cd17546">
    <property type="entry name" value="REC_hyHK_CKI1_RcsC-like"/>
    <property type="match status" value="1"/>
</dbReference>
<comment type="catalytic activity">
    <reaction evidence="1">
        <text>ATP + protein L-histidine = ADP + protein N-phospho-L-histidine.</text>
        <dbReference type="EC" id="2.7.13.3"/>
    </reaction>
</comment>
<dbReference type="InterPro" id="IPR036641">
    <property type="entry name" value="HPT_dom_sf"/>
</dbReference>
<evidence type="ECO:0000256" key="13">
    <source>
        <dbReference type="PROSITE-ProRule" id="PRU00169"/>
    </source>
</evidence>
<feature type="transmembrane region" description="Helical" evidence="15">
    <location>
        <begin position="188"/>
        <end position="208"/>
    </location>
</feature>
<keyword evidence="5 13" id="KW-0597">Phosphoprotein</keyword>
<dbReference type="PRINTS" id="PR00344">
    <property type="entry name" value="BCTRLSENSOR"/>
</dbReference>
<dbReference type="PROSITE" id="PS50110">
    <property type="entry name" value="RESPONSE_REGULATORY"/>
    <property type="match status" value="1"/>
</dbReference>
<dbReference type="Proteomes" id="UP001139411">
    <property type="component" value="Unassembled WGS sequence"/>
</dbReference>
<keyword evidence="6 15" id="KW-0812">Transmembrane</keyword>
<dbReference type="InterPro" id="IPR003594">
    <property type="entry name" value="HATPase_dom"/>
</dbReference>
<keyword evidence="7" id="KW-0547">Nucleotide-binding</keyword>
<dbReference type="PROSITE" id="PS50113">
    <property type="entry name" value="PAC"/>
    <property type="match status" value="1"/>
</dbReference>
<proteinExistence type="predicted"/>
<dbReference type="EC" id="2.7.13.3" evidence="3"/>
<dbReference type="InterPro" id="IPR003661">
    <property type="entry name" value="HisK_dim/P_dom"/>
</dbReference>
<organism evidence="21 22">
    <name type="scientific">Dyadobacter chenhuakuii</name>
    <dbReference type="NCBI Taxonomy" id="2909339"/>
    <lineage>
        <taxon>Bacteria</taxon>
        <taxon>Pseudomonadati</taxon>
        <taxon>Bacteroidota</taxon>
        <taxon>Cytophagia</taxon>
        <taxon>Cytophagales</taxon>
        <taxon>Spirosomataceae</taxon>
        <taxon>Dyadobacter</taxon>
    </lineage>
</organism>
<evidence type="ECO:0000259" key="17">
    <source>
        <dbReference type="PROSITE" id="PS50110"/>
    </source>
</evidence>
<dbReference type="Pfam" id="PF00072">
    <property type="entry name" value="Response_reg"/>
    <property type="match status" value="1"/>
</dbReference>
<evidence type="ECO:0000256" key="15">
    <source>
        <dbReference type="SAM" id="Phobius"/>
    </source>
</evidence>
<dbReference type="GO" id="GO:0000155">
    <property type="term" value="F:phosphorelay sensor kinase activity"/>
    <property type="evidence" value="ECO:0007669"/>
    <property type="project" value="InterPro"/>
</dbReference>
<dbReference type="GO" id="GO:0005886">
    <property type="term" value="C:plasma membrane"/>
    <property type="evidence" value="ECO:0007669"/>
    <property type="project" value="UniProtKB-SubCell"/>
</dbReference>
<evidence type="ECO:0000256" key="12">
    <source>
        <dbReference type="PROSITE-ProRule" id="PRU00110"/>
    </source>
</evidence>
<dbReference type="InterPro" id="IPR007891">
    <property type="entry name" value="CHASE3"/>
</dbReference>
<dbReference type="SUPFAM" id="SSF55785">
    <property type="entry name" value="PYP-like sensor domain (PAS domain)"/>
    <property type="match status" value="1"/>
</dbReference>
<keyword evidence="11 15" id="KW-0472">Membrane</keyword>
<feature type="modified residue" description="Phosphohistidine" evidence="12">
    <location>
        <position position="813"/>
    </location>
</feature>
<evidence type="ECO:0000256" key="6">
    <source>
        <dbReference type="ARBA" id="ARBA00022692"/>
    </source>
</evidence>
<evidence type="ECO:0000256" key="14">
    <source>
        <dbReference type="SAM" id="Coils"/>
    </source>
</evidence>
<dbReference type="InterPro" id="IPR001789">
    <property type="entry name" value="Sig_transdc_resp-reg_receiver"/>
</dbReference>
<reference evidence="21" key="1">
    <citation type="submission" date="2022-01" db="EMBL/GenBank/DDBJ databases">
        <title>Novel species in genus Dyadobacter.</title>
        <authorList>
            <person name="Ma C."/>
        </authorList>
    </citation>
    <scope>NUCLEOTIDE SEQUENCE</scope>
    <source>
        <strain evidence="21">CY357</strain>
    </source>
</reference>
<keyword evidence="8 21" id="KW-0067">ATP-binding</keyword>
<dbReference type="Gene3D" id="3.30.565.10">
    <property type="entry name" value="Histidine kinase-like ATPase, C-terminal domain"/>
    <property type="match status" value="1"/>
</dbReference>
<dbReference type="InterPro" id="IPR013767">
    <property type="entry name" value="PAS_fold"/>
</dbReference>
<dbReference type="EMBL" id="JAKFFV010000002">
    <property type="protein sequence ID" value="MCF2497021.1"/>
    <property type="molecule type" value="Genomic_DNA"/>
</dbReference>
<feature type="domain" description="PAC" evidence="19">
    <location>
        <begin position="304"/>
        <end position="357"/>
    </location>
</feature>
<keyword evidence="10" id="KW-0902">Two-component regulatory system</keyword>
<dbReference type="InterPro" id="IPR036097">
    <property type="entry name" value="HisK_dim/P_sf"/>
</dbReference>
<dbReference type="AlphaFoldDB" id="A0A9X1TZ95"/>
<dbReference type="Pfam" id="PF02518">
    <property type="entry name" value="HATPase_c"/>
    <property type="match status" value="1"/>
</dbReference>
<keyword evidence="14" id="KW-0175">Coiled coil</keyword>
<evidence type="ECO:0000259" key="20">
    <source>
        <dbReference type="PROSITE" id="PS50894"/>
    </source>
</evidence>
<evidence type="ECO:0000256" key="7">
    <source>
        <dbReference type="ARBA" id="ARBA00022741"/>
    </source>
</evidence>
<dbReference type="SMART" id="SM00388">
    <property type="entry name" value="HisKA"/>
    <property type="match status" value="1"/>
</dbReference>